<dbReference type="STRING" id="319236.BST91_12620"/>
<accession>A0A090Q1L9</accession>
<dbReference type="InterPro" id="IPR007791">
    <property type="entry name" value="DjlA_N"/>
</dbReference>
<dbReference type="AlphaFoldDB" id="A0A090Q1L9"/>
<dbReference type="Proteomes" id="UP000029221">
    <property type="component" value="Unassembled WGS sequence"/>
</dbReference>
<dbReference type="EMBL" id="BBML01000001">
    <property type="protein sequence ID" value="GAK95618.1"/>
    <property type="molecule type" value="Genomic_DNA"/>
</dbReference>
<dbReference type="SUPFAM" id="SSF158682">
    <property type="entry name" value="TerB-like"/>
    <property type="match status" value="1"/>
</dbReference>
<reference evidence="2" key="1">
    <citation type="journal article" date="2014" name="Genome Announc.">
        <title>Draft Genome Sequences of Marine Flavobacterium Nonlabens Strains NR17, NR24, NR27, NR32, NR33, and Ara13.</title>
        <authorList>
            <person name="Nakanishi M."/>
            <person name="Meirelles P."/>
            <person name="Suzuki R."/>
            <person name="Takatani N."/>
            <person name="Mino S."/>
            <person name="Suda W."/>
            <person name="Oshima K."/>
            <person name="Hattori M."/>
            <person name="Ohkuma M."/>
            <person name="Hosokawa M."/>
            <person name="Miyashita K."/>
            <person name="Thompson F.L."/>
            <person name="Niwa A."/>
            <person name="Sawabe T."/>
            <person name="Sawabe T."/>
        </authorList>
    </citation>
    <scope>NUCLEOTIDE SEQUENCE [LARGE SCALE GENOMIC DNA]</scope>
    <source>
        <strain evidence="2">JCM 19294</strain>
    </source>
</reference>
<evidence type="ECO:0000313" key="2">
    <source>
        <dbReference type="EMBL" id="GAK95618.1"/>
    </source>
</evidence>
<dbReference type="RefSeq" id="WP_042276229.1">
    <property type="nucleotide sequence ID" value="NZ_BBML01000001.1"/>
</dbReference>
<dbReference type="InterPro" id="IPR029024">
    <property type="entry name" value="TerB-like"/>
</dbReference>
<evidence type="ECO:0000259" key="1">
    <source>
        <dbReference type="Pfam" id="PF05099"/>
    </source>
</evidence>
<name>A0A090Q1L9_9FLAO</name>
<organism evidence="2 3">
    <name type="scientific">Nonlabens tegetincola</name>
    <dbReference type="NCBI Taxonomy" id="323273"/>
    <lineage>
        <taxon>Bacteria</taxon>
        <taxon>Pseudomonadati</taxon>
        <taxon>Bacteroidota</taxon>
        <taxon>Flavobacteriia</taxon>
        <taxon>Flavobacteriales</taxon>
        <taxon>Flavobacteriaceae</taxon>
        <taxon>Nonlabens</taxon>
    </lineage>
</organism>
<comment type="caution">
    <text evidence="2">The sequence shown here is derived from an EMBL/GenBank/DDBJ whole genome shotgun (WGS) entry which is preliminary data.</text>
</comment>
<evidence type="ECO:0000313" key="3">
    <source>
        <dbReference type="Proteomes" id="UP000029221"/>
    </source>
</evidence>
<dbReference type="eggNOG" id="COG4103">
    <property type="taxonomic scope" value="Bacteria"/>
</dbReference>
<keyword evidence="3" id="KW-1185">Reference proteome</keyword>
<gene>
    <name evidence="2" type="ORF">JCM19294_2400</name>
</gene>
<sequence>MSFSSLFESGESTRNKSHLASLVNIAITNGVISDEELVILGRIKTKLSIADSDFEAIIKNPSKYPINPPTTNEERIQWLHDLFKVVFADHSMDEDEHRLLKRYATAIGYNDADAEYLVKRSIEIFSGHLALEDYRYLLNKDR</sequence>
<dbReference type="Gene3D" id="1.10.3680.10">
    <property type="entry name" value="TerB-like"/>
    <property type="match status" value="1"/>
</dbReference>
<feature type="domain" description="Co-chaperone DjlA N-terminal" evidence="1">
    <location>
        <begin position="70"/>
        <end position="115"/>
    </location>
</feature>
<dbReference type="CDD" id="cd07177">
    <property type="entry name" value="terB_like"/>
    <property type="match status" value="1"/>
</dbReference>
<protein>
    <recommendedName>
        <fullName evidence="1">Co-chaperone DjlA N-terminal domain-containing protein</fullName>
    </recommendedName>
</protein>
<dbReference type="Pfam" id="PF05099">
    <property type="entry name" value="TerB"/>
    <property type="match status" value="1"/>
</dbReference>
<proteinExistence type="predicted"/>